<reference evidence="2" key="1">
    <citation type="journal article" date="2008" name="Nat. Genet.">
        <title>The Pristionchus pacificus genome provides a unique perspective on nematode lifestyle and parasitism.</title>
        <authorList>
            <person name="Dieterich C."/>
            <person name="Clifton S.W."/>
            <person name="Schuster L.N."/>
            <person name="Chinwalla A."/>
            <person name="Delehaunty K."/>
            <person name="Dinkelacker I."/>
            <person name="Fulton L."/>
            <person name="Fulton R."/>
            <person name="Godfrey J."/>
            <person name="Minx P."/>
            <person name="Mitreva M."/>
            <person name="Roeseler W."/>
            <person name="Tian H."/>
            <person name="Witte H."/>
            <person name="Yang S.P."/>
            <person name="Wilson R.K."/>
            <person name="Sommer R.J."/>
        </authorList>
    </citation>
    <scope>NUCLEOTIDE SEQUENCE [LARGE SCALE GENOMIC DNA]</scope>
    <source>
        <strain evidence="2">PS312</strain>
    </source>
</reference>
<gene>
    <name evidence="1" type="primary">WBGene00278803</name>
</gene>
<dbReference type="AlphaFoldDB" id="A0A2A6C1K4"/>
<name>A0A2A6C1K4_PRIPA</name>
<dbReference type="InterPro" id="IPR019426">
    <property type="entry name" value="7TM_GPCR_serpentine_rcpt_Srv"/>
</dbReference>
<organism evidence="1 2">
    <name type="scientific">Pristionchus pacificus</name>
    <name type="common">Parasitic nematode worm</name>
    <dbReference type="NCBI Taxonomy" id="54126"/>
    <lineage>
        <taxon>Eukaryota</taxon>
        <taxon>Metazoa</taxon>
        <taxon>Ecdysozoa</taxon>
        <taxon>Nematoda</taxon>
        <taxon>Chromadorea</taxon>
        <taxon>Rhabditida</taxon>
        <taxon>Rhabditina</taxon>
        <taxon>Diplogasteromorpha</taxon>
        <taxon>Diplogasteroidea</taxon>
        <taxon>Neodiplogasteridae</taxon>
        <taxon>Pristionchus</taxon>
    </lineage>
</organism>
<accession>A0A8R1UTS1</accession>
<keyword evidence="2" id="KW-1185">Reference proteome</keyword>
<sequence length="276" mass="31296">MNISEARKQLLNRPSYHGTLGILTFLMVPLYIFEMIVLMKRRRKPPFDSFFFFLWKFQAILDLGALINYFLVIEQMIPSLLIGLVYLGVPLLLCIPLIVATPTYYYYSSYNTVVQLETTAHAGIQAAITGPLAIVCTLTSTVCYVAIFIKIVVIKMKMSGHIGKRDLRATRLAFLLFVSLIVNFVYLVVYMIGGYFNNAQILIFISSYNFVPNFMLALINPWSLLLHRSFRRQLLLMSSKSSIVAGRAFTNSDPITRRTESAIRATESTIRATSTT</sequence>
<dbReference type="EnsemblMetazoa" id="PPA40434.1">
    <property type="protein sequence ID" value="PPA40434.1"/>
    <property type="gene ID" value="WBGene00278803"/>
</dbReference>
<dbReference type="Pfam" id="PF10323">
    <property type="entry name" value="7TM_GPCR_Srv"/>
    <property type="match status" value="2"/>
</dbReference>
<protein>
    <submittedName>
        <fullName evidence="1">G protein-coupled receptor</fullName>
    </submittedName>
</protein>
<proteinExistence type="predicted"/>
<dbReference type="PANTHER" id="PTHR31627">
    <property type="entry name" value="SERPENTINE RECEPTOR CLASS GAMMA-RELATED"/>
    <property type="match status" value="1"/>
</dbReference>
<dbReference type="PANTHER" id="PTHR31627:SF42">
    <property type="entry name" value="G_PROTEIN_RECEP_F1_2 DOMAIN-CONTAINING PROTEIN-RELATED"/>
    <property type="match status" value="1"/>
</dbReference>
<reference evidence="1" key="2">
    <citation type="submission" date="2022-06" db="UniProtKB">
        <authorList>
            <consortium name="EnsemblMetazoa"/>
        </authorList>
    </citation>
    <scope>IDENTIFICATION</scope>
    <source>
        <strain evidence="1">PS312</strain>
    </source>
</reference>
<dbReference type="InterPro" id="IPR051119">
    <property type="entry name" value="Nematode_SR-like"/>
</dbReference>
<evidence type="ECO:0000313" key="1">
    <source>
        <dbReference type="EnsemblMetazoa" id="PPA40434.1"/>
    </source>
</evidence>
<dbReference type="Proteomes" id="UP000005239">
    <property type="component" value="Unassembled WGS sequence"/>
</dbReference>
<evidence type="ECO:0000313" key="2">
    <source>
        <dbReference type="Proteomes" id="UP000005239"/>
    </source>
</evidence>
<accession>A0A2A6C1K4</accession>